<evidence type="ECO:0000313" key="2">
    <source>
        <dbReference type="EMBL" id="GHJ26843.1"/>
    </source>
</evidence>
<keyword evidence="3" id="KW-1185">Reference proteome</keyword>
<comment type="caution">
    <text evidence="2">The sequence shown here is derived from an EMBL/GenBank/DDBJ whole genome shotgun (WGS) entry which is preliminary data.</text>
</comment>
<protein>
    <submittedName>
        <fullName evidence="2">Uncharacterized protein</fullName>
    </submittedName>
</protein>
<reference evidence="2" key="1">
    <citation type="submission" date="2024-05" db="EMBL/GenBank/DDBJ databases">
        <title>Whole genome shotgun sequence of Streptomyces hygroscopicus NBRC 113678.</title>
        <authorList>
            <person name="Komaki H."/>
            <person name="Tamura T."/>
        </authorList>
    </citation>
    <scope>NUCLEOTIDE SEQUENCE</scope>
    <source>
        <strain evidence="2">N11-34</strain>
    </source>
</reference>
<dbReference type="PROSITE" id="PS51257">
    <property type="entry name" value="PROKAR_LIPOPROTEIN"/>
    <property type="match status" value="1"/>
</dbReference>
<proteinExistence type="predicted"/>
<organism evidence="2 3">
    <name type="scientific">Streptomyces hygroscopicus</name>
    <dbReference type="NCBI Taxonomy" id="1912"/>
    <lineage>
        <taxon>Bacteria</taxon>
        <taxon>Bacillati</taxon>
        <taxon>Actinomycetota</taxon>
        <taxon>Actinomycetes</taxon>
        <taxon>Kitasatosporales</taxon>
        <taxon>Streptomycetaceae</taxon>
        <taxon>Streptomyces</taxon>
        <taxon>Streptomyces violaceusniger group</taxon>
    </lineage>
</organism>
<accession>A0ABQ3TV64</accession>
<feature type="region of interest" description="Disordered" evidence="1">
    <location>
        <begin position="51"/>
        <end position="70"/>
    </location>
</feature>
<dbReference type="EMBL" id="BNEK01000002">
    <property type="protein sequence ID" value="GHJ26843.1"/>
    <property type="molecule type" value="Genomic_DNA"/>
</dbReference>
<name>A0ABQ3TV64_STRHY</name>
<dbReference type="Proteomes" id="UP001054854">
    <property type="component" value="Unassembled WGS sequence"/>
</dbReference>
<sequence length="70" mass="7604">MVSRRLPRDQENWRTPMANCVVGACRGAAMRGDGVPAAALLPSRDMPVAAAAPRPSKVRRRIDMGDSLSW</sequence>
<evidence type="ECO:0000313" key="3">
    <source>
        <dbReference type="Proteomes" id="UP001054854"/>
    </source>
</evidence>
<evidence type="ECO:0000256" key="1">
    <source>
        <dbReference type="SAM" id="MobiDB-lite"/>
    </source>
</evidence>
<gene>
    <name evidence="2" type="ORF">TPA0910_12760</name>
</gene>